<protein>
    <recommendedName>
        <fullName evidence="2">Interferon-related developmental regulator N-terminal domain-containing protein</fullName>
    </recommendedName>
</protein>
<name>J3LY53_ORYBR</name>
<dbReference type="EnsemblPlants" id="OB04G20780.1">
    <property type="protein sequence ID" value="OB04G20780.1"/>
    <property type="gene ID" value="OB04G20780"/>
</dbReference>
<evidence type="ECO:0000259" key="2">
    <source>
        <dbReference type="Pfam" id="PF05004"/>
    </source>
</evidence>
<dbReference type="InterPro" id="IPR016024">
    <property type="entry name" value="ARM-type_fold"/>
</dbReference>
<dbReference type="Proteomes" id="UP000006038">
    <property type="component" value="Chromosome 4"/>
</dbReference>
<reference evidence="3" key="1">
    <citation type="journal article" date="2013" name="Nat. Commun.">
        <title>Whole-genome sequencing of Oryza brachyantha reveals mechanisms underlying Oryza genome evolution.</title>
        <authorList>
            <person name="Chen J."/>
            <person name="Huang Q."/>
            <person name="Gao D."/>
            <person name="Wang J."/>
            <person name="Lang Y."/>
            <person name="Liu T."/>
            <person name="Li B."/>
            <person name="Bai Z."/>
            <person name="Luis Goicoechea J."/>
            <person name="Liang C."/>
            <person name="Chen C."/>
            <person name="Zhang W."/>
            <person name="Sun S."/>
            <person name="Liao Y."/>
            <person name="Zhang X."/>
            <person name="Yang L."/>
            <person name="Song C."/>
            <person name="Wang M."/>
            <person name="Shi J."/>
            <person name="Liu G."/>
            <person name="Liu J."/>
            <person name="Zhou H."/>
            <person name="Zhou W."/>
            <person name="Yu Q."/>
            <person name="An N."/>
            <person name="Chen Y."/>
            <person name="Cai Q."/>
            <person name="Wang B."/>
            <person name="Liu B."/>
            <person name="Min J."/>
            <person name="Huang Y."/>
            <person name="Wu H."/>
            <person name="Li Z."/>
            <person name="Zhang Y."/>
            <person name="Yin Y."/>
            <person name="Song W."/>
            <person name="Jiang J."/>
            <person name="Jackson S.A."/>
            <person name="Wing R.A."/>
            <person name="Wang J."/>
            <person name="Chen M."/>
        </authorList>
    </citation>
    <scope>NUCLEOTIDE SEQUENCE [LARGE SCALE GENOMIC DNA]</scope>
    <source>
        <strain evidence="3">cv. IRGC 101232</strain>
    </source>
</reference>
<dbReference type="STRING" id="4533.J3LY53"/>
<dbReference type="OMA" id="CKYETIV"/>
<dbReference type="PANTHER" id="PTHR12354">
    <property type="entry name" value="INTERFERON-RELATED DEVELOPMENTAL REGULATOR"/>
    <property type="match status" value="1"/>
</dbReference>
<reference evidence="3" key="2">
    <citation type="submission" date="2013-04" db="UniProtKB">
        <authorList>
            <consortium name="EnsemblPlants"/>
        </authorList>
    </citation>
    <scope>IDENTIFICATION</scope>
</reference>
<comment type="similarity">
    <text evidence="1">Belongs to the IFRD family.</text>
</comment>
<dbReference type="InterPro" id="IPR007701">
    <property type="entry name" value="Interferon-rel_develop_reg_N"/>
</dbReference>
<proteinExistence type="inferred from homology"/>
<organism evidence="3">
    <name type="scientific">Oryza brachyantha</name>
    <name type="common">malo sina</name>
    <dbReference type="NCBI Taxonomy" id="4533"/>
    <lineage>
        <taxon>Eukaryota</taxon>
        <taxon>Viridiplantae</taxon>
        <taxon>Streptophyta</taxon>
        <taxon>Embryophyta</taxon>
        <taxon>Tracheophyta</taxon>
        <taxon>Spermatophyta</taxon>
        <taxon>Magnoliopsida</taxon>
        <taxon>Liliopsida</taxon>
        <taxon>Poales</taxon>
        <taxon>Poaceae</taxon>
        <taxon>BOP clade</taxon>
        <taxon>Oryzoideae</taxon>
        <taxon>Oryzeae</taxon>
        <taxon>Oryzinae</taxon>
        <taxon>Oryza</taxon>
    </lineage>
</organism>
<dbReference type="HOGENOM" id="CLU_018080_2_1_1"/>
<accession>J3LY53</accession>
<evidence type="ECO:0000313" key="3">
    <source>
        <dbReference type="EnsemblPlants" id="OB04G20780.1"/>
    </source>
</evidence>
<evidence type="ECO:0000313" key="4">
    <source>
        <dbReference type="Proteomes" id="UP000006038"/>
    </source>
</evidence>
<evidence type="ECO:0000256" key="1">
    <source>
        <dbReference type="ARBA" id="ARBA00008828"/>
    </source>
</evidence>
<dbReference type="Pfam" id="PF05004">
    <property type="entry name" value="IFRD"/>
    <property type="match status" value="1"/>
</dbReference>
<dbReference type="Gramene" id="OB04G20780.1">
    <property type="protein sequence ID" value="OB04G20780.1"/>
    <property type="gene ID" value="OB04G20780"/>
</dbReference>
<dbReference type="SUPFAM" id="SSF48371">
    <property type="entry name" value="ARM repeat"/>
    <property type="match status" value="1"/>
</dbReference>
<keyword evidence="4" id="KW-1185">Reference proteome</keyword>
<dbReference type="eggNOG" id="KOG2842">
    <property type="taxonomic scope" value="Eukaryota"/>
</dbReference>
<feature type="domain" description="Interferon-related developmental regulator N-terminal" evidence="2">
    <location>
        <begin position="99"/>
        <end position="374"/>
    </location>
</feature>
<dbReference type="InterPro" id="IPR039777">
    <property type="entry name" value="IFRD"/>
</dbReference>
<dbReference type="PANTHER" id="PTHR12354:SF11">
    <property type="entry name" value="OS02G0219050 PROTEIN"/>
    <property type="match status" value="1"/>
</dbReference>
<dbReference type="AlphaFoldDB" id="J3LY53"/>
<sequence>MVAAGTALRIRFGSSGRVLLRCRCRLGDDEPQPSLIHSWVCSPIYILSYFRSRSPYQPAFPFITVPSSDARGGGDKCKKSLARDENPIHPRFVDHEEPVECTIIENIDACIIGLFEKRASTREAAMVCLIRALEGFKVVEDVRCKYETIVSRCIFSLKKGSIKEACLAYRALGILALNVGGGNGGDATMGSKHILAEAFPYLSKTVEASSDMRRVLPALDSLAAATFTGEIRDEEIERSMDTIWDSVIEPTSGYSEPARKTTPQVLAAAVSAWAFLLTVVHDRYEAEPGESCKDKIAVLAELLYNDDRTVRMAAGEALAACIELKLAHDTSLKDMAAISTTVSDLAIESTGNGADDKRQLTDQRNVFVQIEEFLRTGKCPMKWVRPASNRQHVLTVSTWTKLLQLNFLARFLGNGFERHLLENPLFEENFEIVNDEVEGLLVGRNRLLTDRKMRRKARTLELKKRRADVWEEKNKFGLPEKEPESDTMALVLLPTPPSQLVYQARRNRERLLPPATTRHMLPPPPPPIL</sequence>